<keyword evidence="3" id="KW-1185">Reference proteome</keyword>
<gene>
    <name evidence="2" type="ORF">TNCT_179001</name>
</gene>
<feature type="region of interest" description="Disordered" evidence="1">
    <location>
        <begin position="1"/>
        <end position="24"/>
    </location>
</feature>
<reference evidence="2" key="1">
    <citation type="submission" date="2020-07" db="EMBL/GenBank/DDBJ databases">
        <title>Multicomponent nature underlies the extraordinary mechanical properties of spider dragline silk.</title>
        <authorList>
            <person name="Kono N."/>
            <person name="Nakamura H."/>
            <person name="Mori M."/>
            <person name="Yoshida Y."/>
            <person name="Ohtoshi R."/>
            <person name="Malay A.D."/>
            <person name="Moran D.A.P."/>
            <person name="Tomita M."/>
            <person name="Numata K."/>
            <person name="Arakawa K."/>
        </authorList>
    </citation>
    <scope>NUCLEOTIDE SEQUENCE</scope>
</reference>
<feature type="compositionally biased region" description="Polar residues" evidence="1">
    <location>
        <begin position="9"/>
        <end position="24"/>
    </location>
</feature>
<protein>
    <submittedName>
        <fullName evidence="2">Uncharacterized protein</fullName>
    </submittedName>
</protein>
<sequence length="101" mass="11432">MPSNKSHHGQGQNQIGKDTNPNKTVTASVNSIQTYFSLLPTKRVMSFSQFLRSFLPPPTTEIAGVATEYQTWLLEEVELRFSLHLTTSQEMADRTTKFKGR</sequence>
<proteinExistence type="predicted"/>
<evidence type="ECO:0000256" key="1">
    <source>
        <dbReference type="SAM" id="MobiDB-lite"/>
    </source>
</evidence>
<organism evidence="2 3">
    <name type="scientific">Trichonephila clavata</name>
    <name type="common">Joro spider</name>
    <name type="synonym">Nephila clavata</name>
    <dbReference type="NCBI Taxonomy" id="2740835"/>
    <lineage>
        <taxon>Eukaryota</taxon>
        <taxon>Metazoa</taxon>
        <taxon>Ecdysozoa</taxon>
        <taxon>Arthropoda</taxon>
        <taxon>Chelicerata</taxon>
        <taxon>Arachnida</taxon>
        <taxon>Araneae</taxon>
        <taxon>Araneomorphae</taxon>
        <taxon>Entelegynae</taxon>
        <taxon>Araneoidea</taxon>
        <taxon>Nephilidae</taxon>
        <taxon>Trichonephila</taxon>
    </lineage>
</organism>
<comment type="caution">
    <text evidence="2">The sequence shown here is derived from an EMBL/GenBank/DDBJ whole genome shotgun (WGS) entry which is preliminary data.</text>
</comment>
<dbReference type="AlphaFoldDB" id="A0A8X6FZ34"/>
<accession>A0A8X6FZ34</accession>
<evidence type="ECO:0000313" key="3">
    <source>
        <dbReference type="Proteomes" id="UP000887116"/>
    </source>
</evidence>
<evidence type="ECO:0000313" key="2">
    <source>
        <dbReference type="EMBL" id="GFQ92617.1"/>
    </source>
</evidence>
<dbReference type="Proteomes" id="UP000887116">
    <property type="component" value="Unassembled WGS sequence"/>
</dbReference>
<dbReference type="EMBL" id="BMAO01014057">
    <property type="protein sequence ID" value="GFQ92617.1"/>
    <property type="molecule type" value="Genomic_DNA"/>
</dbReference>
<name>A0A8X6FZ34_TRICU</name>